<accession>A0AA88DUQ8</accession>
<comment type="caution">
    <text evidence="1">The sequence shown here is derived from an EMBL/GenBank/DDBJ whole genome shotgun (WGS) entry which is preliminary data.</text>
</comment>
<dbReference type="PANTHER" id="PTHR33670:SF1">
    <property type="entry name" value="OS09G0416300 PROTEIN"/>
    <property type="match status" value="1"/>
</dbReference>
<dbReference type="AlphaFoldDB" id="A0AA88DUQ8"/>
<name>A0AA88DUQ8_FICCA</name>
<organism evidence="1 2">
    <name type="scientific">Ficus carica</name>
    <name type="common">Common fig</name>
    <dbReference type="NCBI Taxonomy" id="3494"/>
    <lineage>
        <taxon>Eukaryota</taxon>
        <taxon>Viridiplantae</taxon>
        <taxon>Streptophyta</taxon>
        <taxon>Embryophyta</taxon>
        <taxon>Tracheophyta</taxon>
        <taxon>Spermatophyta</taxon>
        <taxon>Magnoliopsida</taxon>
        <taxon>eudicotyledons</taxon>
        <taxon>Gunneridae</taxon>
        <taxon>Pentapetalae</taxon>
        <taxon>rosids</taxon>
        <taxon>fabids</taxon>
        <taxon>Rosales</taxon>
        <taxon>Moraceae</taxon>
        <taxon>Ficeae</taxon>
        <taxon>Ficus</taxon>
    </lineage>
</organism>
<proteinExistence type="predicted"/>
<dbReference type="EMBL" id="BTGU01000122">
    <property type="protein sequence ID" value="GMN62066.1"/>
    <property type="molecule type" value="Genomic_DNA"/>
</dbReference>
<gene>
    <name evidence="1" type="ORF">TIFTF001_031149</name>
</gene>
<reference evidence="1" key="1">
    <citation type="submission" date="2023-07" db="EMBL/GenBank/DDBJ databases">
        <title>draft genome sequence of fig (Ficus carica).</title>
        <authorList>
            <person name="Takahashi T."/>
            <person name="Nishimura K."/>
        </authorList>
    </citation>
    <scope>NUCLEOTIDE SEQUENCE</scope>
</reference>
<keyword evidence="2" id="KW-1185">Reference proteome</keyword>
<dbReference type="Proteomes" id="UP001187192">
    <property type="component" value="Unassembled WGS sequence"/>
</dbReference>
<dbReference type="PANTHER" id="PTHR33670">
    <property type="entry name" value="SPLICING FACTOR, PROLINE- AND GLUTAMINE-RICH-LIKE"/>
    <property type="match status" value="1"/>
</dbReference>
<sequence length="120" mass="13664">MSRWRLPDLYVSMKTCGVRNFLDDHEEEECFKCDTPHMTAPCYIIFVLGPTPEMVPKRLGIMNLRVPTVKNSDVYVGSTFTVSLAPSSLPLPSFSKKKQGSPVTVDDFTTRDLRHLLWID</sequence>
<protein>
    <submittedName>
        <fullName evidence="1">Uncharacterized protein</fullName>
    </submittedName>
</protein>
<evidence type="ECO:0000313" key="1">
    <source>
        <dbReference type="EMBL" id="GMN62066.1"/>
    </source>
</evidence>
<evidence type="ECO:0000313" key="2">
    <source>
        <dbReference type="Proteomes" id="UP001187192"/>
    </source>
</evidence>